<accession>A0A6J2YCC8</accession>
<dbReference type="RefSeq" id="XP_030760834.1">
    <property type="nucleotide sequence ID" value="XM_030904974.1"/>
</dbReference>
<dbReference type="Proteomes" id="UP000504635">
    <property type="component" value="Unplaced"/>
</dbReference>
<dbReference type="PROSITE" id="PS51257">
    <property type="entry name" value="PROKAR_LIPOPROTEIN"/>
    <property type="match status" value="1"/>
</dbReference>
<protein>
    <submittedName>
        <fullName evidence="3">Uncharacterized protein LOC115885941 isoform X1</fullName>
    </submittedName>
</protein>
<keyword evidence="1" id="KW-0732">Signal</keyword>
<name>A0A6J2YCC8_SITOR</name>
<dbReference type="AlphaFoldDB" id="A0A6J2YCC8"/>
<gene>
    <name evidence="3" type="primary">LOC115885941</name>
</gene>
<feature type="signal peptide" evidence="1">
    <location>
        <begin position="1"/>
        <end position="22"/>
    </location>
</feature>
<keyword evidence="2" id="KW-1185">Reference proteome</keyword>
<dbReference type="InParanoid" id="A0A6J2YCC8"/>
<evidence type="ECO:0000313" key="2">
    <source>
        <dbReference type="Proteomes" id="UP000504635"/>
    </source>
</evidence>
<feature type="chain" id="PRO_5026843829" evidence="1">
    <location>
        <begin position="23"/>
        <end position="153"/>
    </location>
</feature>
<evidence type="ECO:0000256" key="1">
    <source>
        <dbReference type="SAM" id="SignalP"/>
    </source>
</evidence>
<dbReference type="KEGG" id="soy:115885941"/>
<proteinExistence type="predicted"/>
<evidence type="ECO:0000313" key="3">
    <source>
        <dbReference type="RefSeq" id="XP_030760834.1"/>
    </source>
</evidence>
<organism evidence="2 3">
    <name type="scientific">Sitophilus oryzae</name>
    <name type="common">Rice weevil</name>
    <name type="synonym">Curculio oryzae</name>
    <dbReference type="NCBI Taxonomy" id="7048"/>
    <lineage>
        <taxon>Eukaryota</taxon>
        <taxon>Metazoa</taxon>
        <taxon>Ecdysozoa</taxon>
        <taxon>Arthropoda</taxon>
        <taxon>Hexapoda</taxon>
        <taxon>Insecta</taxon>
        <taxon>Pterygota</taxon>
        <taxon>Neoptera</taxon>
        <taxon>Endopterygota</taxon>
        <taxon>Coleoptera</taxon>
        <taxon>Polyphaga</taxon>
        <taxon>Cucujiformia</taxon>
        <taxon>Curculionidae</taxon>
        <taxon>Dryophthorinae</taxon>
        <taxon>Sitophilus</taxon>
    </lineage>
</organism>
<reference evidence="3" key="1">
    <citation type="submission" date="2025-08" db="UniProtKB">
        <authorList>
            <consortium name="RefSeq"/>
        </authorList>
    </citation>
    <scope>IDENTIFICATION</scope>
    <source>
        <tissue evidence="3">Gonads</tissue>
    </source>
</reference>
<sequence length="153" mass="17628">MFTLKYLFFFAAFLGCFYVCTSEEGTEQSPRVDSNKDATERSEVKWLVTKIRNKWIRTLTELKNSIAKSALAVANVLNAGNDLKEQLIAAFEFYKVVLPHKLSKDILFRLAIGGLQVWIRVSRALCFVAFKILDMVFRLPINLIKVLTRWYLA</sequence>
<dbReference type="GeneID" id="115885941"/>